<name>A0A317E6C5_9PROT</name>
<evidence type="ECO:0000313" key="4">
    <source>
        <dbReference type="Proteomes" id="UP000246077"/>
    </source>
</evidence>
<feature type="domain" description="ChsH2 rubredoxin-like zinc ribbon" evidence="2">
    <location>
        <begin position="17"/>
        <end position="49"/>
    </location>
</feature>
<dbReference type="OrthoDB" id="3182121at2"/>
<dbReference type="InterPro" id="IPR022002">
    <property type="entry name" value="ChsH2_Znr"/>
</dbReference>
<dbReference type="SUPFAM" id="SSF50249">
    <property type="entry name" value="Nucleic acid-binding proteins"/>
    <property type="match status" value="1"/>
</dbReference>
<keyword evidence="3" id="KW-0238">DNA-binding</keyword>
<dbReference type="PANTHER" id="PTHR34075">
    <property type="entry name" value="BLR3430 PROTEIN"/>
    <property type="match status" value="1"/>
</dbReference>
<dbReference type="EMBL" id="QGLF01000002">
    <property type="protein sequence ID" value="PWR22191.1"/>
    <property type="molecule type" value="Genomic_DNA"/>
</dbReference>
<dbReference type="GO" id="GO:0003677">
    <property type="term" value="F:DNA binding"/>
    <property type="evidence" value="ECO:0007669"/>
    <property type="project" value="UniProtKB-KW"/>
</dbReference>
<dbReference type="RefSeq" id="WP_109920836.1">
    <property type="nucleotide sequence ID" value="NZ_QGLF01000002.1"/>
</dbReference>
<organism evidence="3 4">
    <name type="scientific">Zavarzinia compransoris</name>
    <dbReference type="NCBI Taxonomy" id="1264899"/>
    <lineage>
        <taxon>Bacteria</taxon>
        <taxon>Pseudomonadati</taxon>
        <taxon>Pseudomonadota</taxon>
        <taxon>Alphaproteobacteria</taxon>
        <taxon>Rhodospirillales</taxon>
        <taxon>Zavarziniaceae</taxon>
        <taxon>Zavarzinia</taxon>
    </lineage>
</organism>
<dbReference type="InterPro" id="IPR002878">
    <property type="entry name" value="ChsH2_C"/>
</dbReference>
<gene>
    <name evidence="3" type="ORF">DKG75_09500</name>
</gene>
<sequence>MEIRVTAAGPGTERLWRDALGEGRLTLPFCEACGRAHFFPRVLCPHCGANAIVLRPASGRGTVHSTTTVRRRAEEGGDYNVALIDFAEGPRMMARVDGVAPAAVAIGMAVEAAIVTEDEAPLVVFRPVAEGA</sequence>
<dbReference type="AlphaFoldDB" id="A0A317E6C5"/>
<proteinExistence type="predicted"/>
<reference evidence="4" key="1">
    <citation type="submission" date="2018-05" db="EMBL/GenBank/DDBJ databases">
        <title>Zavarzinia sp. HR-AS.</title>
        <authorList>
            <person name="Lee Y."/>
            <person name="Jeon C.O."/>
        </authorList>
    </citation>
    <scope>NUCLEOTIDE SEQUENCE [LARGE SCALE GENOMIC DNA]</scope>
    <source>
        <strain evidence="4">DSM 1231</strain>
    </source>
</reference>
<comment type="caution">
    <text evidence="3">The sequence shown here is derived from an EMBL/GenBank/DDBJ whole genome shotgun (WGS) entry which is preliminary data.</text>
</comment>
<dbReference type="InterPro" id="IPR012340">
    <property type="entry name" value="NA-bd_OB-fold"/>
</dbReference>
<accession>A0A317E6C5</accession>
<dbReference type="Pfam" id="PF01796">
    <property type="entry name" value="OB_ChsH2_C"/>
    <property type="match status" value="1"/>
</dbReference>
<evidence type="ECO:0000259" key="2">
    <source>
        <dbReference type="Pfam" id="PF12172"/>
    </source>
</evidence>
<dbReference type="Proteomes" id="UP000246077">
    <property type="component" value="Unassembled WGS sequence"/>
</dbReference>
<protein>
    <submittedName>
        <fullName evidence="3">DNA-binding protein</fullName>
    </submittedName>
</protein>
<evidence type="ECO:0000313" key="3">
    <source>
        <dbReference type="EMBL" id="PWR22191.1"/>
    </source>
</evidence>
<feature type="domain" description="ChsH2 C-terminal OB-fold" evidence="1">
    <location>
        <begin position="55"/>
        <end position="114"/>
    </location>
</feature>
<evidence type="ECO:0000259" key="1">
    <source>
        <dbReference type="Pfam" id="PF01796"/>
    </source>
</evidence>
<dbReference type="PANTHER" id="PTHR34075:SF5">
    <property type="entry name" value="BLR3430 PROTEIN"/>
    <property type="match status" value="1"/>
</dbReference>
<dbReference type="Pfam" id="PF12172">
    <property type="entry name" value="zf-ChsH2"/>
    <property type="match status" value="1"/>
</dbReference>
<keyword evidence="4" id="KW-1185">Reference proteome</keyword>
<dbReference type="InterPro" id="IPR052513">
    <property type="entry name" value="Thioester_dehydratase-like"/>
</dbReference>
<dbReference type="Gene3D" id="6.10.30.10">
    <property type="match status" value="1"/>
</dbReference>